<sequence>MARALLLSLLVRQHMALKEKFRAKYPHPWLVWEAGAWNVPEVVEGNVAATRLPLTDLRDCLPAGDALCFELVGQTDGSPLRLGRASNNALVVNDATVSREQLHLSPTLEGRWTVTRVAASRTVTLGGSALEPEQPAVLQPGVQLHVGDVRLTFHEAEDFDERIGRIAAQVLAQTATPR</sequence>
<evidence type="ECO:0000313" key="2">
    <source>
        <dbReference type="EMBL" id="GEL73974.1"/>
    </source>
</evidence>
<dbReference type="Pfam" id="PF00498">
    <property type="entry name" value="FHA"/>
    <property type="match status" value="1"/>
</dbReference>
<gene>
    <name evidence="2" type="ORF">MVI01_57580</name>
</gene>
<dbReference type="Gene3D" id="2.60.200.20">
    <property type="match status" value="1"/>
</dbReference>
<evidence type="ECO:0000313" key="3">
    <source>
        <dbReference type="Proteomes" id="UP000321224"/>
    </source>
</evidence>
<reference evidence="2 3" key="1">
    <citation type="submission" date="2019-07" db="EMBL/GenBank/DDBJ databases">
        <title>Whole genome shotgun sequence of Myxococcus virescens NBRC 100334.</title>
        <authorList>
            <person name="Hosoyama A."/>
            <person name="Uohara A."/>
            <person name="Ohji S."/>
            <person name="Ichikawa N."/>
        </authorList>
    </citation>
    <scope>NUCLEOTIDE SEQUENCE [LARGE SCALE GENOMIC DNA]</scope>
    <source>
        <strain evidence="2 3">NBRC 100334</strain>
    </source>
</reference>
<dbReference type="InterPro" id="IPR000253">
    <property type="entry name" value="FHA_dom"/>
</dbReference>
<proteinExistence type="predicted"/>
<dbReference type="InterPro" id="IPR008984">
    <property type="entry name" value="SMAD_FHA_dom_sf"/>
</dbReference>
<comment type="caution">
    <text evidence="2">The sequence shown here is derived from an EMBL/GenBank/DDBJ whole genome shotgun (WGS) entry which is preliminary data.</text>
</comment>
<accession>A0A511HKR7</accession>
<organism evidence="2 3">
    <name type="scientific">Myxococcus virescens</name>
    <dbReference type="NCBI Taxonomy" id="83456"/>
    <lineage>
        <taxon>Bacteria</taxon>
        <taxon>Pseudomonadati</taxon>
        <taxon>Myxococcota</taxon>
        <taxon>Myxococcia</taxon>
        <taxon>Myxococcales</taxon>
        <taxon>Cystobacterineae</taxon>
        <taxon>Myxococcaceae</taxon>
        <taxon>Myxococcus</taxon>
    </lineage>
</organism>
<name>A0A511HKR7_9BACT</name>
<dbReference type="SUPFAM" id="SSF49879">
    <property type="entry name" value="SMAD/FHA domain"/>
    <property type="match status" value="1"/>
</dbReference>
<evidence type="ECO:0000259" key="1">
    <source>
        <dbReference type="Pfam" id="PF00498"/>
    </source>
</evidence>
<dbReference type="Proteomes" id="UP000321224">
    <property type="component" value="Unassembled WGS sequence"/>
</dbReference>
<dbReference type="CDD" id="cd00060">
    <property type="entry name" value="FHA"/>
    <property type="match status" value="1"/>
</dbReference>
<feature type="domain" description="FHA" evidence="1">
    <location>
        <begin position="81"/>
        <end position="147"/>
    </location>
</feature>
<protein>
    <recommendedName>
        <fullName evidence="1">FHA domain-containing protein</fullName>
    </recommendedName>
</protein>
<dbReference type="RefSeq" id="WP_090485505.1">
    <property type="nucleotide sequence ID" value="NZ_BJVY01000041.1"/>
</dbReference>
<dbReference type="AlphaFoldDB" id="A0A511HKR7"/>
<dbReference type="EMBL" id="BJVY01000041">
    <property type="protein sequence ID" value="GEL73974.1"/>
    <property type="molecule type" value="Genomic_DNA"/>
</dbReference>